<keyword evidence="3" id="KW-1185">Reference proteome</keyword>
<sequence>MTLPLQASIFCLALVAATGAPSLFRPADFLDGEVREFAKPTDYRLAGADEAGADHAAVRARCTAGQASGLFVEREISLEDHPILEWRWRVDSIFQGLDETSKAGDDYPARIYVVAQRWPRFRSRVINYVWSSAQPQGSSWENAFAAQFQMVAVRSGQANLGRWIDERRNVRDDFRRLHGIEPDSINAVAIMTDCDNAGQQTSAWYGPIRWLGDDLKK</sequence>
<feature type="chain" id="PRO_5032753328" evidence="1">
    <location>
        <begin position="17"/>
        <end position="217"/>
    </location>
</feature>
<name>A0A845V9F1_9GAMM</name>
<dbReference type="Proteomes" id="UP000484885">
    <property type="component" value="Unassembled WGS sequence"/>
</dbReference>
<dbReference type="RefSeq" id="WP_164212169.1">
    <property type="nucleotide sequence ID" value="NZ_JAAGSC010000044.1"/>
</dbReference>
<evidence type="ECO:0000313" key="3">
    <source>
        <dbReference type="Proteomes" id="UP000484885"/>
    </source>
</evidence>
<reference evidence="2 3" key="1">
    <citation type="submission" date="2020-02" db="EMBL/GenBank/DDBJ databases">
        <authorList>
            <person name="Zhang X.-Y."/>
        </authorList>
    </citation>
    <scope>NUCLEOTIDE SEQUENCE [LARGE SCALE GENOMIC DNA]</scope>
    <source>
        <strain evidence="2 3">C33</strain>
    </source>
</reference>
<protein>
    <submittedName>
        <fullName evidence="2">DUF3047 domain-containing protein</fullName>
    </submittedName>
</protein>
<feature type="signal peptide" evidence="1">
    <location>
        <begin position="1"/>
        <end position="16"/>
    </location>
</feature>
<evidence type="ECO:0000313" key="2">
    <source>
        <dbReference type="EMBL" id="NDY96771.1"/>
    </source>
</evidence>
<organism evidence="2 3">
    <name type="scientific">Wenzhouxiangella limi</name>
    <dbReference type="NCBI Taxonomy" id="2707351"/>
    <lineage>
        <taxon>Bacteria</taxon>
        <taxon>Pseudomonadati</taxon>
        <taxon>Pseudomonadota</taxon>
        <taxon>Gammaproteobacteria</taxon>
        <taxon>Chromatiales</taxon>
        <taxon>Wenzhouxiangellaceae</taxon>
        <taxon>Wenzhouxiangella</taxon>
    </lineage>
</organism>
<evidence type="ECO:0000256" key="1">
    <source>
        <dbReference type="SAM" id="SignalP"/>
    </source>
</evidence>
<dbReference type="AlphaFoldDB" id="A0A845V9F1"/>
<gene>
    <name evidence="2" type="ORF">G3I74_13640</name>
</gene>
<accession>A0A845V9F1</accession>
<keyword evidence="1" id="KW-0732">Signal</keyword>
<dbReference type="InterPro" id="IPR021409">
    <property type="entry name" value="DUF3047"/>
</dbReference>
<dbReference type="Pfam" id="PF11249">
    <property type="entry name" value="DUF3047"/>
    <property type="match status" value="1"/>
</dbReference>
<dbReference type="EMBL" id="JAAGSC010000044">
    <property type="protein sequence ID" value="NDY96771.1"/>
    <property type="molecule type" value="Genomic_DNA"/>
</dbReference>
<comment type="caution">
    <text evidence="2">The sequence shown here is derived from an EMBL/GenBank/DDBJ whole genome shotgun (WGS) entry which is preliminary data.</text>
</comment>
<proteinExistence type="predicted"/>